<dbReference type="AlphaFoldDB" id="A0AB73T006"/>
<dbReference type="InterPro" id="IPR004358">
    <property type="entry name" value="Sig_transdc_His_kin-like_C"/>
</dbReference>
<protein>
    <recommendedName>
        <fullName evidence="3">histidine kinase</fullName>
        <ecNumber evidence="3">2.7.13.3</ecNumber>
    </recommendedName>
</protein>
<dbReference type="SMART" id="SM00388">
    <property type="entry name" value="HisKA"/>
    <property type="match status" value="1"/>
</dbReference>
<dbReference type="GO" id="GO:0004721">
    <property type="term" value="F:phosphoprotein phosphatase activity"/>
    <property type="evidence" value="ECO:0007669"/>
    <property type="project" value="TreeGrafter"/>
</dbReference>
<organism evidence="11 12">
    <name type="scientific">Murimonas intestini</name>
    <dbReference type="NCBI Taxonomy" id="1337051"/>
    <lineage>
        <taxon>Bacteria</taxon>
        <taxon>Bacillati</taxon>
        <taxon>Bacillota</taxon>
        <taxon>Clostridia</taxon>
        <taxon>Lachnospirales</taxon>
        <taxon>Lachnospiraceae</taxon>
        <taxon>Murimonas</taxon>
    </lineage>
</organism>
<evidence type="ECO:0000256" key="4">
    <source>
        <dbReference type="ARBA" id="ARBA00022553"/>
    </source>
</evidence>
<comment type="catalytic activity">
    <reaction evidence="1">
        <text>ATP + protein L-histidine = ADP + protein N-phospho-L-histidine.</text>
        <dbReference type="EC" id="2.7.13.3"/>
    </reaction>
</comment>
<dbReference type="SUPFAM" id="SSF47384">
    <property type="entry name" value="Homodimeric domain of signal transducing histidine kinase"/>
    <property type="match status" value="1"/>
</dbReference>
<dbReference type="InterPro" id="IPR036890">
    <property type="entry name" value="HATPase_C_sf"/>
</dbReference>
<dbReference type="EMBL" id="QGGY01000014">
    <property type="protein sequence ID" value="PWJ73107.1"/>
    <property type="molecule type" value="Genomic_DNA"/>
</dbReference>
<keyword evidence="9" id="KW-0812">Transmembrane</keyword>
<dbReference type="PANTHER" id="PTHR45453:SF1">
    <property type="entry name" value="PHOSPHATE REGULON SENSOR PROTEIN PHOR"/>
    <property type="match status" value="1"/>
</dbReference>
<dbReference type="Gene3D" id="3.30.565.10">
    <property type="entry name" value="Histidine kinase-like ATPase, C-terminal domain"/>
    <property type="match status" value="1"/>
</dbReference>
<evidence type="ECO:0000256" key="8">
    <source>
        <dbReference type="ARBA" id="ARBA00023136"/>
    </source>
</evidence>
<dbReference type="GO" id="GO:0016036">
    <property type="term" value="P:cellular response to phosphate starvation"/>
    <property type="evidence" value="ECO:0007669"/>
    <property type="project" value="TreeGrafter"/>
</dbReference>
<evidence type="ECO:0000256" key="7">
    <source>
        <dbReference type="ARBA" id="ARBA00023012"/>
    </source>
</evidence>
<keyword evidence="8 9" id="KW-0472">Membrane</keyword>
<evidence type="ECO:0000313" key="11">
    <source>
        <dbReference type="EMBL" id="PWJ73107.1"/>
    </source>
</evidence>
<evidence type="ECO:0000256" key="6">
    <source>
        <dbReference type="ARBA" id="ARBA00022777"/>
    </source>
</evidence>
<dbReference type="InterPro" id="IPR003594">
    <property type="entry name" value="HATPase_dom"/>
</dbReference>
<sequence>MIKKLRRKFIIINMSLIFIVLMAVFSVLCFSSYQKYENDNMNALRHSLEDNRLGTNETKFEFGKDRIGRGEKSPFNLVPVFVVTLNDDNTIASITGGNQSTVTEDLASEAVAAALETGERRGNLKSLSLRFLIDNTSDFTRIAFADTTHESSSMRSLILTSLLILAGSMAAFFIISLFLAKWALTPVERAWDQQNQFIADASHELKTPLTVILANLKILLSHKEETISNQFRWIENTHTEASRMKKLVENLLFLARSESNTVPAAVNTFNLSDAVWSCLLPFESVAFEQGVTLNESVTPGLSMLGDEGQIKQLTAILLDNACKYAGKEKKVTVILEQVQEKACLSVNNTGDAIPPGELSHLFERFYRSDKSRARTEGGYGLGLSIAQTIVKKHKGRIHAESSAQSGTTFIVWLPLNAADSRKQKEIRQLNS</sequence>
<dbReference type="Pfam" id="PF02518">
    <property type="entry name" value="HATPase_c"/>
    <property type="match status" value="1"/>
</dbReference>
<dbReference type="RefSeq" id="WP_109747969.1">
    <property type="nucleotide sequence ID" value="NZ_JANKBI010000014.1"/>
</dbReference>
<reference evidence="11 12" key="1">
    <citation type="submission" date="2018-05" db="EMBL/GenBank/DDBJ databases">
        <authorList>
            <person name="Goeker M."/>
            <person name="Huntemann M."/>
            <person name="Clum A."/>
            <person name="Pillay M."/>
            <person name="Palaniappan K."/>
            <person name="Varghese N."/>
            <person name="Mikhailova N."/>
            <person name="Stamatis D."/>
            <person name="Reddy T."/>
            <person name="Daum C."/>
            <person name="Shapiro N."/>
            <person name="Ivanova N."/>
            <person name="Kyrpides N."/>
            <person name="Woyke T."/>
        </authorList>
    </citation>
    <scope>NUCLEOTIDE SEQUENCE [LARGE SCALE GENOMIC DNA]</scope>
    <source>
        <strain evidence="11 12">DSM 26524</strain>
    </source>
</reference>
<keyword evidence="5" id="KW-0808">Transferase</keyword>
<proteinExistence type="predicted"/>
<dbReference type="FunFam" id="3.30.565.10:FF:000006">
    <property type="entry name" value="Sensor histidine kinase WalK"/>
    <property type="match status" value="1"/>
</dbReference>
<evidence type="ECO:0000256" key="1">
    <source>
        <dbReference type="ARBA" id="ARBA00000085"/>
    </source>
</evidence>
<dbReference type="CDD" id="cd00075">
    <property type="entry name" value="HATPase"/>
    <property type="match status" value="1"/>
</dbReference>
<feature type="transmembrane region" description="Helical" evidence="9">
    <location>
        <begin position="12"/>
        <end position="33"/>
    </location>
</feature>
<keyword evidence="7" id="KW-0902">Two-component regulatory system</keyword>
<name>A0AB73T006_9FIRM</name>
<feature type="domain" description="Histidine kinase" evidence="10">
    <location>
        <begin position="200"/>
        <end position="417"/>
    </location>
</feature>
<keyword evidence="4" id="KW-0597">Phosphoprotein</keyword>
<dbReference type="Gene3D" id="1.10.287.130">
    <property type="match status" value="1"/>
</dbReference>
<evidence type="ECO:0000256" key="2">
    <source>
        <dbReference type="ARBA" id="ARBA00004370"/>
    </source>
</evidence>
<dbReference type="GO" id="GO:0000155">
    <property type="term" value="F:phosphorelay sensor kinase activity"/>
    <property type="evidence" value="ECO:0007669"/>
    <property type="project" value="InterPro"/>
</dbReference>
<dbReference type="Proteomes" id="UP000245412">
    <property type="component" value="Unassembled WGS sequence"/>
</dbReference>
<evidence type="ECO:0000256" key="9">
    <source>
        <dbReference type="SAM" id="Phobius"/>
    </source>
</evidence>
<dbReference type="PROSITE" id="PS50109">
    <property type="entry name" value="HIS_KIN"/>
    <property type="match status" value="1"/>
</dbReference>
<dbReference type="InterPro" id="IPR050351">
    <property type="entry name" value="BphY/WalK/GraS-like"/>
</dbReference>
<comment type="subcellular location">
    <subcellularLocation>
        <location evidence="2">Membrane</location>
    </subcellularLocation>
</comment>
<accession>A0AB73T006</accession>
<dbReference type="InterPro" id="IPR005467">
    <property type="entry name" value="His_kinase_dom"/>
</dbReference>
<evidence type="ECO:0000256" key="5">
    <source>
        <dbReference type="ARBA" id="ARBA00022679"/>
    </source>
</evidence>
<dbReference type="InterPro" id="IPR003661">
    <property type="entry name" value="HisK_dim/P_dom"/>
</dbReference>
<dbReference type="PANTHER" id="PTHR45453">
    <property type="entry name" value="PHOSPHATE REGULON SENSOR PROTEIN PHOR"/>
    <property type="match status" value="1"/>
</dbReference>
<dbReference type="SUPFAM" id="SSF55874">
    <property type="entry name" value="ATPase domain of HSP90 chaperone/DNA topoisomerase II/histidine kinase"/>
    <property type="match status" value="1"/>
</dbReference>
<dbReference type="PRINTS" id="PR00344">
    <property type="entry name" value="BCTRLSENSOR"/>
</dbReference>
<comment type="caution">
    <text evidence="11">The sequence shown here is derived from an EMBL/GenBank/DDBJ whole genome shotgun (WGS) entry which is preliminary data.</text>
</comment>
<dbReference type="FunFam" id="1.10.287.130:FF:000001">
    <property type="entry name" value="Two-component sensor histidine kinase"/>
    <property type="match status" value="1"/>
</dbReference>
<dbReference type="SMART" id="SM00387">
    <property type="entry name" value="HATPase_c"/>
    <property type="match status" value="1"/>
</dbReference>
<evidence type="ECO:0000259" key="10">
    <source>
        <dbReference type="PROSITE" id="PS50109"/>
    </source>
</evidence>
<keyword evidence="12" id="KW-1185">Reference proteome</keyword>
<dbReference type="GO" id="GO:0005886">
    <property type="term" value="C:plasma membrane"/>
    <property type="evidence" value="ECO:0007669"/>
    <property type="project" value="TreeGrafter"/>
</dbReference>
<dbReference type="Pfam" id="PF00512">
    <property type="entry name" value="HisKA"/>
    <property type="match status" value="1"/>
</dbReference>
<gene>
    <name evidence="11" type="ORF">C7383_11475</name>
</gene>
<evidence type="ECO:0000256" key="3">
    <source>
        <dbReference type="ARBA" id="ARBA00012438"/>
    </source>
</evidence>
<evidence type="ECO:0000313" key="12">
    <source>
        <dbReference type="Proteomes" id="UP000245412"/>
    </source>
</evidence>
<keyword evidence="9" id="KW-1133">Transmembrane helix</keyword>
<feature type="transmembrane region" description="Helical" evidence="9">
    <location>
        <begin position="157"/>
        <end position="180"/>
    </location>
</feature>
<dbReference type="CDD" id="cd00082">
    <property type="entry name" value="HisKA"/>
    <property type="match status" value="1"/>
</dbReference>
<dbReference type="EC" id="2.7.13.3" evidence="3"/>
<keyword evidence="6" id="KW-0418">Kinase</keyword>
<dbReference type="InterPro" id="IPR036097">
    <property type="entry name" value="HisK_dim/P_sf"/>
</dbReference>